<dbReference type="GO" id="GO:0005886">
    <property type="term" value="C:plasma membrane"/>
    <property type="evidence" value="ECO:0007669"/>
    <property type="project" value="UniProtKB-SubCell"/>
</dbReference>
<sequence>MTTILLIAAAGALGSLSRYAVSGAVHAALGQSFAWGTLAVNLLGSFLLGFLMHLGLNTDLIPPHLRTAAAVGFLGAFTTFSTFSYETVRMIQDGAWGAAAGNIAGSVVLGIIGVVAGMAAGKLIAGGA</sequence>
<comment type="subcellular location">
    <subcellularLocation>
        <location evidence="1 10">Cell membrane</location>
        <topology evidence="1 10">Multi-pass membrane protein</topology>
    </subcellularLocation>
</comment>
<keyword evidence="13" id="KW-1185">Reference proteome</keyword>
<dbReference type="EMBL" id="LFDV01000002">
    <property type="protein sequence ID" value="KTB48170.1"/>
    <property type="molecule type" value="Genomic_DNA"/>
</dbReference>
<evidence type="ECO:0000256" key="2">
    <source>
        <dbReference type="ARBA" id="ARBA00022475"/>
    </source>
</evidence>
<name>A0A0W0GHW6_9CHLR</name>
<comment type="catalytic activity">
    <reaction evidence="8">
        <text>fluoride(in) = fluoride(out)</text>
        <dbReference type="Rhea" id="RHEA:76159"/>
        <dbReference type="ChEBI" id="CHEBI:17051"/>
    </reaction>
    <physiologicalReaction direction="left-to-right" evidence="8">
        <dbReference type="Rhea" id="RHEA:76160"/>
    </physiologicalReaction>
</comment>
<evidence type="ECO:0000256" key="3">
    <source>
        <dbReference type="ARBA" id="ARBA00022692"/>
    </source>
</evidence>
<keyword evidence="11" id="KW-0732">Signal</keyword>
<keyword evidence="5 10" id="KW-0472">Membrane</keyword>
<dbReference type="AlphaFoldDB" id="A0A0W0GHW6"/>
<feature type="transmembrane region" description="Helical" evidence="10">
    <location>
        <begin position="33"/>
        <end position="52"/>
    </location>
</feature>
<dbReference type="GO" id="GO:0062054">
    <property type="term" value="F:fluoride channel activity"/>
    <property type="evidence" value="ECO:0007669"/>
    <property type="project" value="UniProtKB-UniRule"/>
</dbReference>
<keyword evidence="4 10" id="KW-1133">Transmembrane helix</keyword>
<keyword evidence="3 10" id="KW-0812">Transmembrane</keyword>
<evidence type="ECO:0000256" key="10">
    <source>
        <dbReference type="HAMAP-Rule" id="MF_00454"/>
    </source>
</evidence>
<feature type="binding site" evidence="10">
    <location>
        <position position="75"/>
    </location>
    <ligand>
        <name>Na(+)</name>
        <dbReference type="ChEBI" id="CHEBI:29101"/>
        <note>structural</note>
    </ligand>
</feature>
<evidence type="ECO:0000313" key="12">
    <source>
        <dbReference type="EMBL" id="KTB48170.1"/>
    </source>
</evidence>
<evidence type="ECO:0000256" key="1">
    <source>
        <dbReference type="ARBA" id="ARBA00004651"/>
    </source>
</evidence>
<keyword evidence="10" id="KW-0915">Sodium</keyword>
<protein>
    <recommendedName>
        <fullName evidence="10">Fluoride-specific ion channel FluC</fullName>
    </recommendedName>
</protein>
<feature type="chain" id="PRO_5006902679" description="Fluoride-specific ion channel FluC" evidence="11">
    <location>
        <begin position="21"/>
        <end position="128"/>
    </location>
</feature>
<dbReference type="NCBIfam" id="TIGR00494">
    <property type="entry name" value="crcB"/>
    <property type="match status" value="1"/>
</dbReference>
<keyword evidence="10" id="KW-0479">Metal-binding</keyword>
<evidence type="ECO:0000256" key="5">
    <source>
        <dbReference type="ARBA" id="ARBA00023136"/>
    </source>
</evidence>
<proteinExistence type="inferred from homology"/>
<comment type="activity regulation">
    <text evidence="10">Na(+) is not transported, but it plays an essential structural role and its presence is essential for fluoride channel function.</text>
</comment>
<dbReference type="OrthoDB" id="9815830at2"/>
<dbReference type="Proteomes" id="UP000053947">
    <property type="component" value="Unassembled WGS sequence"/>
</dbReference>
<keyword evidence="2 10" id="KW-1003">Cell membrane</keyword>
<reference evidence="12 13" key="1">
    <citation type="submission" date="2015-06" db="EMBL/GenBank/DDBJ databases">
        <title>Genome sequence of the organohalide-respiring Dehalogenimonas alkenigignens type strain (IP3-3T).</title>
        <authorList>
            <person name="Key T.A."/>
            <person name="Richmond D.P."/>
            <person name="Bowman K.S."/>
            <person name="Cho Y.-J."/>
            <person name="Chun J."/>
            <person name="da Costa M.S."/>
            <person name="Rainey F.A."/>
            <person name="Moe W.M."/>
        </authorList>
    </citation>
    <scope>NUCLEOTIDE SEQUENCE [LARGE SCALE GENOMIC DNA]</scope>
    <source>
        <strain evidence="12 13">IP3-3</strain>
    </source>
</reference>
<comment type="function">
    <text evidence="9 10">Fluoride-specific ion channel. Important for reducing fluoride concentration in the cell, thus reducing its toxicity.</text>
</comment>
<dbReference type="STRING" id="1217799.DEALK_10150"/>
<dbReference type="InterPro" id="IPR003691">
    <property type="entry name" value="FluC"/>
</dbReference>
<feature type="signal peptide" evidence="11">
    <location>
        <begin position="1"/>
        <end position="20"/>
    </location>
</feature>
<keyword evidence="10" id="KW-0813">Transport</keyword>
<dbReference type="HAMAP" id="MF_00454">
    <property type="entry name" value="FluC"/>
    <property type="match status" value="1"/>
</dbReference>
<keyword evidence="6 10" id="KW-0407">Ion channel</keyword>
<dbReference type="PANTHER" id="PTHR28259:SF1">
    <property type="entry name" value="FLUORIDE EXPORT PROTEIN 1-RELATED"/>
    <property type="match status" value="1"/>
</dbReference>
<feature type="transmembrane region" description="Helical" evidence="10">
    <location>
        <begin position="103"/>
        <end position="125"/>
    </location>
</feature>
<evidence type="ECO:0000256" key="8">
    <source>
        <dbReference type="ARBA" id="ARBA00035585"/>
    </source>
</evidence>
<evidence type="ECO:0000256" key="6">
    <source>
        <dbReference type="ARBA" id="ARBA00023303"/>
    </source>
</evidence>
<organism evidence="12 13">
    <name type="scientific">Dehalogenimonas alkenigignens</name>
    <dbReference type="NCBI Taxonomy" id="1217799"/>
    <lineage>
        <taxon>Bacteria</taxon>
        <taxon>Bacillati</taxon>
        <taxon>Chloroflexota</taxon>
        <taxon>Dehalococcoidia</taxon>
        <taxon>Dehalococcoidales</taxon>
        <taxon>Dehalococcoidaceae</taxon>
        <taxon>Dehalogenimonas</taxon>
    </lineage>
</organism>
<evidence type="ECO:0000313" key="13">
    <source>
        <dbReference type="Proteomes" id="UP000053947"/>
    </source>
</evidence>
<evidence type="ECO:0000256" key="11">
    <source>
        <dbReference type="SAM" id="SignalP"/>
    </source>
</evidence>
<evidence type="ECO:0000256" key="4">
    <source>
        <dbReference type="ARBA" id="ARBA00022989"/>
    </source>
</evidence>
<dbReference type="Pfam" id="PF02537">
    <property type="entry name" value="CRCB"/>
    <property type="match status" value="1"/>
</dbReference>
<feature type="binding site" evidence="10">
    <location>
        <position position="78"/>
    </location>
    <ligand>
        <name>Na(+)</name>
        <dbReference type="ChEBI" id="CHEBI:29101"/>
        <note>structural</note>
    </ligand>
</feature>
<comment type="caution">
    <text evidence="12">The sequence shown here is derived from an EMBL/GenBank/DDBJ whole genome shotgun (WGS) entry which is preliminary data.</text>
</comment>
<accession>A0A0W0GHW6</accession>
<evidence type="ECO:0000256" key="7">
    <source>
        <dbReference type="ARBA" id="ARBA00035120"/>
    </source>
</evidence>
<feature type="transmembrane region" description="Helical" evidence="10">
    <location>
        <begin position="64"/>
        <end position="83"/>
    </location>
</feature>
<gene>
    <name evidence="10" type="primary">fluC</name>
    <name evidence="10" type="synonym">crcB</name>
    <name evidence="12" type="ORF">DEALK_10150</name>
</gene>
<comment type="similarity">
    <text evidence="7 10">Belongs to the fluoride channel Fluc/FEX (TC 1.A.43) family.</text>
</comment>
<dbReference type="RefSeq" id="WP_058439196.1">
    <property type="nucleotide sequence ID" value="NZ_KQ758903.1"/>
</dbReference>
<evidence type="ECO:0000256" key="9">
    <source>
        <dbReference type="ARBA" id="ARBA00049940"/>
    </source>
</evidence>
<dbReference type="GO" id="GO:0046872">
    <property type="term" value="F:metal ion binding"/>
    <property type="evidence" value="ECO:0007669"/>
    <property type="project" value="UniProtKB-KW"/>
</dbReference>
<dbReference type="GO" id="GO:0140114">
    <property type="term" value="P:cellular detoxification of fluoride"/>
    <property type="evidence" value="ECO:0007669"/>
    <property type="project" value="UniProtKB-UniRule"/>
</dbReference>
<dbReference type="PANTHER" id="PTHR28259">
    <property type="entry name" value="FLUORIDE EXPORT PROTEIN 1-RELATED"/>
    <property type="match status" value="1"/>
</dbReference>
<keyword evidence="10" id="KW-0406">Ion transport</keyword>